<keyword evidence="3" id="KW-1185">Reference proteome</keyword>
<reference evidence="2" key="1">
    <citation type="submission" date="2020-05" db="UniProtKB">
        <authorList>
            <consortium name="EnsemblMetazoa"/>
        </authorList>
    </citation>
    <scope>IDENTIFICATION</scope>
    <source>
        <strain evidence="2">MAF</strain>
    </source>
</reference>
<sequence>MVPFFCSTSRIGAGGTDGSCPGAGAAAADGATVDVGVAVLLDIDCCCCSVPSASPLCRCSPPPLSGGTTFFFRRLYWRVTLGFGATAGASGVTAASPPVPTAGGDRCGGIGSPTAASSLGCSACVVSVCFRVRFSLTVLVPRTTLLLLLLLLLAAARFVRPDRPPTRSSSGCFAAVPSVPSAPCCSSAGLLCFILFRVTRAPAGTTFFRFSFSTSTRSGAAAAAAAGSNSTGGTVSEEQAATDVVVVEAAASATGPPRSRPPGCGWLLLSCTSEGGAAAVELFWDSSRSLPQSLEPRLWMIWQSSPGASVCFGVLLSDDALPSIELWESKSSPPDREERLYLLLLLLLPLPVGPAAPLLLPGVVEPGAAVPPAPLVVLLISGLPPSDIFIFSSDLAGAGATTAASPEPPAAPPAAPSSPHGAGGVVVLCGNGSTG</sequence>
<evidence type="ECO:0000256" key="1">
    <source>
        <dbReference type="SAM" id="MobiDB-lite"/>
    </source>
</evidence>
<dbReference type="Proteomes" id="UP000075903">
    <property type="component" value="Unassembled WGS sequence"/>
</dbReference>
<organism evidence="2 3">
    <name type="scientific">Anopheles merus</name>
    <name type="common">Mosquito</name>
    <dbReference type="NCBI Taxonomy" id="30066"/>
    <lineage>
        <taxon>Eukaryota</taxon>
        <taxon>Metazoa</taxon>
        <taxon>Ecdysozoa</taxon>
        <taxon>Arthropoda</taxon>
        <taxon>Hexapoda</taxon>
        <taxon>Insecta</taxon>
        <taxon>Pterygota</taxon>
        <taxon>Neoptera</taxon>
        <taxon>Endopterygota</taxon>
        <taxon>Diptera</taxon>
        <taxon>Nematocera</taxon>
        <taxon>Culicoidea</taxon>
        <taxon>Culicidae</taxon>
        <taxon>Anophelinae</taxon>
        <taxon>Anopheles</taxon>
    </lineage>
</organism>
<dbReference type="VEuPathDB" id="VectorBase:AMEM003807"/>
<name>A0A182UUD0_ANOME</name>
<evidence type="ECO:0000313" key="3">
    <source>
        <dbReference type="Proteomes" id="UP000075903"/>
    </source>
</evidence>
<protein>
    <submittedName>
        <fullName evidence="2">Uncharacterized protein</fullName>
    </submittedName>
</protein>
<proteinExistence type="predicted"/>
<dbReference type="AlphaFoldDB" id="A0A182UUD0"/>
<feature type="region of interest" description="Disordered" evidence="1">
    <location>
        <begin position="401"/>
        <end position="422"/>
    </location>
</feature>
<accession>A0A182UUD0</accession>
<feature type="compositionally biased region" description="Pro residues" evidence="1">
    <location>
        <begin position="406"/>
        <end position="416"/>
    </location>
</feature>
<evidence type="ECO:0000313" key="2">
    <source>
        <dbReference type="EnsemblMetazoa" id="AMEM003807-PA"/>
    </source>
</evidence>
<dbReference type="EnsemblMetazoa" id="AMEM003807-RA">
    <property type="protein sequence ID" value="AMEM003807-PA"/>
    <property type="gene ID" value="AMEM003807"/>
</dbReference>